<reference evidence="1" key="1">
    <citation type="journal article" date="2015" name="Nature">
        <title>Complex archaea that bridge the gap between prokaryotes and eukaryotes.</title>
        <authorList>
            <person name="Spang A."/>
            <person name="Saw J.H."/>
            <person name="Jorgensen S.L."/>
            <person name="Zaremba-Niedzwiedzka K."/>
            <person name="Martijn J."/>
            <person name="Lind A.E."/>
            <person name="van Eijk R."/>
            <person name="Schleper C."/>
            <person name="Guy L."/>
            <person name="Ettema T.J."/>
        </authorList>
    </citation>
    <scope>NUCLEOTIDE SEQUENCE</scope>
</reference>
<dbReference type="EMBL" id="LAZR01041980">
    <property type="protein sequence ID" value="KKL10635.1"/>
    <property type="molecule type" value="Genomic_DNA"/>
</dbReference>
<sequence>MDPNTKIFIIGLPRTGTTSVCHAFLQLGFSCAHTAYIQKTFVNAQVLADTPIFNDYQLLDKRYPNAKFIYLERGSEKWLPSIRQLLQRMQVNLTRADGGFNPHIKRCYFNTFGDFSSNDLENDAYLLRCYAEHKKTAQHYFLNRPTDFLCIDIANPTSFASLCAFLQIQTALTQFEKMNIGGKVTAWNAIKHPLKIASTANGKIDKQLYPVL</sequence>
<dbReference type="Pfam" id="PF17784">
    <property type="entry name" value="Sulfotransfer_4"/>
    <property type="match status" value="1"/>
</dbReference>
<proteinExistence type="predicted"/>
<evidence type="ECO:0008006" key="2">
    <source>
        <dbReference type="Google" id="ProtNLM"/>
    </source>
</evidence>
<name>A0A0F9AMM8_9ZZZZ</name>
<dbReference type="PANTHER" id="PTHR36978">
    <property type="entry name" value="P-LOOP CONTAINING NUCLEOTIDE TRIPHOSPHATE HYDROLASE"/>
    <property type="match status" value="1"/>
</dbReference>
<accession>A0A0F9AMM8</accession>
<dbReference type="Gene3D" id="3.40.50.300">
    <property type="entry name" value="P-loop containing nucleotide triphosphate hydrolases"/>
    <property type="match status" value="1"/>
</dbReference>
<comment type="caution">
    <text evidence="1">The sequence shown here is derived from an EMBL/GenBank/DDBJ whole genome shotgun (WGS) entry which is preliminary data.</text>
</comment>
<dbReference type="PROSITE" id="PS51257">
    <property type="entry name" value="PROKAR_LIPOPROTEIN"/>
    <property type="match status" value="1"/>
</dbReference>
<dbReference type="InterPro" id="IPR040632">
    <property type="entry name" value="Sulfotransfer_4"/>
</dbReference>
<dbReference type="AlphaFoldDB" id="A0A0F9AMM8"/>
<dbReference type="InterPro" id="IPR027417">
    <property type="entry name" value="P-loop_NTPase"/>
</dbReference>
<gene>
    <name evidence="1" type="ORF">LCGC14_2553840</name>
</gene>
<evidence type="ECO:0000313" key="1">
    <source>
        <dbReference type="EMBL" id="KKL10635.1"/>
    </source>
</evidence>
<organism evidence="1">
    <name type="scientific">marine sediment metagenome</name>
    <dbReference type="NCBI Taxonomy" id="412755"/>
    <lineage>
        <taxon>unclassified sequences</taxon>
        <taxon>metagenomes</taxon>
        <taxon>ecological metagenomes</taxon>
    </lineage>
</organism>
<dbReference type="SUPFAM" id="SSF52540">
    <property type="entry name" value="P-loop containing nucleoside triphosphate hydrolases"/>
    <property type="match status" value="1"/>
</dbReference>
<protein>
    <recommendedName>
        <fullName evidence="2">Sulfotransferase family protein</fullName>
    </recommendedName>
</protein>
<dbReference type="PANTHER" id="PTHR36978:SF4">
    <property type="entry name" value="P-LOOP CONTAINING NUCLEOSIDE TRIPHOSPHATE HYDROLASE PROTEIN"/>
    <property type="match status" value="1"/>
</dbReference>